<organism evidence="6 7">
    <name type="scientific">[Myrmecia] bisecta</name>
    <dbReference type="NCBI Taxonomy" id="41462"/>
    <lineage>
        <taxon>Eukaryota</taxon>
        <taxon>Viridiplantae</taxon>
        <taxon>Chlorophyta</taxon>
        <taxon>core chlorophytes</taxon>
        <taxon>Trebouxiophyceae</taxon>
        <taxon>Trebouxiales</taxon>
        <taxon>Trebouxiaceae</taxon>
        <taxon>Myrmecia</taxon>
    </lineage>
</organism>
<dbReference type="GO" id="GO:0009507">
    <property type="term" value="C:chloroplast"/>
    <property type="evidence" value="ECO:0007669"/>
    <property type="project" value="TreeGrafter"/>
</dbReference>
<evidence type="ECO:0000313" key="7">
    <source>
        <dbReference type="Proteomes" id="UP001489004"/>
    </source>
</evidence>
<dbReference type="GO" id="GO:1990904">
    <property type="term" value="C:ribonucleoprotein complex"/>
    <property type="evidence" value="ECO:0007669"/>
    <property type="project" value="UniProtKB-KW"/>
</dbReference>
<dbReference type="GO" id="GO:0005840">
    <property type="term" value="C:ribosome"/>
    <property type="evidence" value="ECO:0007669"/>
    <property type="project" value="UniProtKB-KW"/>
</dbReference>
<dbReference type="GO" id="GO:0006412">
    <property type="term" value="P:translation"/>
    <property type="evidence" value="ECO:0007669"/>
    <property type="project" value="InterPro"/>
</dbReference>
<accession>A0AAW1PE62</accession>
<protein>
    <recommendedName>
        <fullName evidence="4">Large ribosomal subunit protein uL29c</fullName>
    </recommendedName>
    <alternativeName>
        <fullName evidence="5">50S ribosomal protein L29, chloroplastic</fullName>
    </alternativeName>
</protein>
<comment type="similarity">
    <text evidence="1">Belongs to the universal ribosomal protein uL29 family.</text>
</comment>
<evidence type="ECO:0000256" key="2">
    <source>
        <dbReference type="ARBA" id="ARBA00022980"/>
    </source>
</evidence>
<dbReference type="CDD" id="cd00427">
    <property type="entry name" value="Ribosomal_L29_HIP"/>
    <property type="match status" value="1"/>
</dbReference>
<dbReference type="Gene3D" id="1.10.287.310">
    <property type="match status" value="1"/>
</dbReference>
<dbReference type="NCBIfam" id="TIGR00012">
    <property type="entry name" value="L29"/>
    <property type="match status" value="1"/>
</dbReference>
<evidence type="ECO:0000256" key="3">
    <source>
        <dbReference type="ARBA" id="ARBA00023274"/>
    </source>
</evidence>
<dbReference type="Proteomes" id="UP001489004">
    <property type="component" value="Unassembled WGS sequence"/>
</dbReference>
<name>A0AAW1PE62_9CHLO</name>
<dbReference type="SUPFAM" id="SSF46561">
    <property type="entry name" value="Ribosomal protein L29 (L29p)"/>
    <property type="match status" value="1"/>
</dbReference>
<keyword evidence="7" id="KW-1185">Reference proteome</keyword>
<dbReference type="InterPro" id="IPR050063">
    <property type="entry name" value="Ribosomal_protein_uL29"/>
</dbReference>
<dbReference type="GO" id="GO:0003735">
    <property type="term" value="F:structural constituent of ribosome"/>
    <property type="evidence" value="ECO:0007669"/>
    <property type="project" value="InterPro"/>
</dbReference>
<evidence type="ECO:0000313" key="6">
    <source>
        <dbReference type="EMBL" id="KAK9806382.1"/>
    </source>
</evidence>
<evidence type="ECO:0000256" key="1">
    <source>
        <dbReference type="ARBA" id="ARBA00009254"/>
    </source>
</evidence>
<dbReference type="EMBL" id="JALJOR010000014">
    <property type="protein sequence ID" value="KAK9806382.1"/>
    <property type="molecule type" value="Genomic_DNA"/>
</dbReference>
<sequence length="85" mass="10138">MLEFRSLSEEQIVEEVNKAKRELFDLRVKQKTKQEFKPSDFGWHQTKIAQLLTVKREREIEQGITKREARAAEKRTNVQEGFAQF</sequence>
<comment type="caution">
    <text evidence="6">The sequence shown here is derived from an EMBL/GenBank/DDBJ whole genome shotgun (WGS) entry which is preliminary data.</text>
</comment>
<keyword evidence="2" id="KW-0689">Ribosomal protein</keyword>
<proteinExistence type="inferred from homology"/>
<dbReference type="PANTHER" id="PTHR10916">
    <property type="entry name" value="60S RIBOSOMAL PROTEIN L35/50S RIBOSOMAL PROTEIN L29"/>
    <property type="match status" value="1"/>
</dbReference>
<dbReference type="AlphaFoldDB" id="A0AAW1PE62"/>
<dbReference type="Pfam" id="PF00831">
    <property type="entry name" value="Ribosomal_L29"/>
    <property type="match status" value="1"/>
</dbReference>
<dbReference type="InterPro" id="IPR001854">
    <property type="entry name" value="Ribosomal_uL29"/>
</dbReference>
<evidence type="ECO:0000256" key="5">
    <source>
        <dbReference type="ARBA" id="ARBA00042960"/>
    </source>
</evidence>
<dbReference type="InterPro" id="IPR036049">
    <property type="entry name" value="Ribosomal_uL29_sf"/>
</dbReference>
<gene>
    <name evidence="6" type="ORF">WJX72_012269</name>
</gene>
<keyword evidence="3" id="KW-0687">Ribonucleoprotein</keyword>
<dbReference type="PANTHER" id="PTHR10916:SF0">
    <property type="entry name" value="LARGE RIBOSOMAL SUBUNIT PROTEIN UL29C"/>
    <property type="match status" value="1"/>
</dbReference>
<evidence type="ECO:0000256" key="4">
    <source>
        <dbReference type="ARBA" id="ARBA00040028"/>
    </source>
</evidence>
<dbReference type="HAMAP" id="MF_00374">
    <property type="entry name" value="Ribosomal_uL29"/>
    <property type="match status" value="1"/>
</dbReference>
<reference evidence="6 7" key="1">
    <citation type="journal article" date="2024" name="Nat. Commun.">
        <title>Phylogenomics reveals the evolutionary origins of lichenization in chlorophyte algae.</title>
        <authorList>
            <person name="Puginier C."/>
            <person name="Libourel C."/>
            <person name="Otte J."/>
            <person name="Skaloud P."/>
            <person name="Haon M."/>
            <person name="Grisel S."/>
            <person name="Petersen M."/>
            <person name="Berrin J.G."/>
            <person name="Delaux P.M."/>
            <person name="Dal Grande F."/>
            <person name="Keller J."/>
        </authorList>
    </citation>
    <scope>NUCLEOTIDE SEQUENCE [LARGE SCALE GENOMIC DNA]</scope>
    <source>
        <strain evidence="6 7">SAG 2043</strain>
    </source>
</reference>